<dbReference type="STRING" id="1075417.SAMN05421823_107115"/>
<gene>
    <name evidence="1" type="ORF">SAMN05421823_107115</name>
</gene>
<reference evidence="1 2" key="1">
    <citation type="submission" date="2016-10" db="EMBL/GenBank/DDBJ databases">
        <authorList>
            <person name="de Groot N.N."/>
        </authorList>
    </citation>
    <scope>NUCLEOTIDE SEQUENCE [LARGE SCALE GENOMIC DNA]</scope>
    <source>
        <strain evidence="1 2">DSM 25186</strain>
    </source>
</reference>
<dbReference type="AlphaFoldDB" id="A0A1G9LNP7"/>
<dbReference type="RefSeq" id="WP_089684414.1">
    <property type="nucleotide sequence ID" value="NZ_FNFO01000007.1"/>
</dbReference>
<accession>A0A1G9LNP7</accession>
<proteinExistence type="predicted"/>
<dbReference type="PROSITE" id="PS51257">
    <property type="entry name" value="PROKAR_LIPOPROTEIN"/>
    <property type="match status" value="1"/>
</dbReference>
<keyword evidence="2" id="KW-1185">Reference proteome</keyword>
<dbReference type="OrthoDB" id="980068at2"/>
<organism evidence="1 2">
    <name type="scientific">Catalinimonas alkaloidigena</name>
    <dbReference type="NCBI Taxonomy" id="1075417"/>
    <lineage>
        <taxon>Bacteria</taxon>
        <taxon>Pseudomonadati</taxon>
        <taxon>Bacteroidota</taxon>
        <taxon>Cytophagia</taxon>
        <taxon>Cytophagales</taxon>
        <taxon>Catalimonadaceae</taxon>
        <taxon>Catalinimonas</taxon>
    </lineage>
</organism>
<name>A0A1G9LNP7_9BACT</name>
<dbReference type="Proteomes" id="UP000198510">
    <property type="component" value="Unassembled WGS sequence"/>
</dbReference>
<protein>
    <submittedName>
        <fullName evidence="1">Uncharacterized protein</fullName>
    </submittedName>
</protein>
<sequence length="141" mass="16473">MEKIKDVLSLVLVVSLMLACEKPREYAIDAADTETYIKADLDELLDRRNEWHGQQVEVTGVLVTGFEECALYRSRWAVWTRDHKEAFWLDFRKNFIPVMTEDEFEKLTNKTITVRGVLDSKHHGHIMQYAGTISDIVYIHE</sequence>
<evidence type="ECO:0000313" key="1">
    <source>
        <dbReference type="EMBL" id="SDL63599.1"/>
    </source>
</evidence>
<dbReference type="EMBL" id="FNFO01000007">
    <property type="protein sequence ID" value="SDL63599.1"/>
    <property type="molecule type" value="Genomic_DNA"/>
</dbReference>
<evidence type="ECO:0000313" key="2">
    <source>
        <dbReference type="Proteomes" id="UP000198510"/>
    </source>
</evidence>